<proteinExistence type="predicted"/>
<dbReference type="InterPro" id="IPR019554">
    <property type="entry name" value="Soluble_ligand-bd"/>
</dbReference>
<keyword evidence="2" id="KW-0812">Transmembrane</keyword>
<feature type="compositionally biased region" description="Basic and acidic residues" evidence="1">
    <location>
        <begin position="60"/>
        <end position="78"/>
    </location>
</feature>
<dbReference type="PANTHER" id="PTHR21180">
    <property type="entry name" value="ENDONUCLEASE/EXONUCLEASE/PHOSPHATASE FAMILY DOMAIN-CONTAINING PROTEIN 1"/>
    <property type="match status" value="1"/>
</dbReference>
<feature type="compositionally biased region" description="Low complexity" evidence="1">
    <location>
        <begin position="202"/>
        <end position="220"/>
    </location>
</feature>
<feature type="transmembrane region" description="Helical" evidence="2">
    <location>
        <begin position="148"/>
        <end position="167"/>
    </location>
</feature>
<feature type="region of interest" description="Disordered" evidence="1">
    <location>
        <begin position="191"/>
        <end position="220"/>
    </location>
</feature>
<dbReference type="InterPro" id="IPR010994">
    <property type="entry name" value="RuvA_2-like"/>
</dbReference>
<feature type="domain" description="Helix-hairpin-helix DNA-binding motif class 1" evidence="3">
    <location>
        <begin position="358"/>
        <end position="377"/>
    </location>
</feature>
<dbReference type="Proteomes" id="UP001447516">
    <property type="component" value="Unassembled WGS sequence"/>
</dbReference>
<feature type="compositionally biased region" description="Pro residues" evidence="1">
    <location>
        <begin position="40"/>
        <end position="49"/>
    </location>
</feature>
<dbReference type="InterPro" id="IPR004509">
    <property type="entry name" value="Competence_ComEA_HhH"/>
</dbReference>
<dbReference type="Gene3D" id="1.10.150.320">
    <property type="entry name" value="Photosystem II 12 kDa extrinsic protein"/>
    <property type="match status" value="1"/>
</dbReference>
<dbReference type="EMBL" id="JBDJAW010000011">
    <property type="protein sequence ID" value="MEN3536599.1"/>
    <property type="molecule type" value="Genomic_DNA"/>
</dbReference>
<evidence type="ECO:0000259" key="3">
    <source>
        <dbReference type="SMART" id="SM00278"/>
    </source>
</evidence>
<accession>A0ABV0AMT1</accession>
<keyword evidence="2" id="KW-0472">Membrane</keyword>
<dbReference type="Pfam" id="PF10531">
    <property type="entry name" value="SLBB"/>
    <property type="match status" value="1"/>
</dbReference>
<feature type="domain" description="Helix-hairpin-helix DNA-binding motif class 1" evidence="3">
    <location>
        <begin position="328"/>
        <end position="347"/>
    </location>
</feature>
<reference evidence="4 5" key="1">
    <citation type="submission" date="2024-05" db="EMBL/GenBank/DDBJ databases">
        <title>Microbispora sp.ZYX-F-249.</title>
        <authorList>
            <person name="Xie H."/>
        </authorList>
    </citation>
    <scope>NUCLEOTIDE SEQUENCE [LARGE SCALE GENOMIC DNA]</scope>
    <source>
        <strain evidence="4 5">ZYX-F-249</strain>
    </source>
</reference>
<protein>
    <submittedName>
        <fullName evidence="4">Helix-hairpin-helix domain-containing protein</fullName>
    </submittedName>
</protein>
<gene>
    <name evidence="4" type="ORF">AAH991_15905</name>
</gene>
<evidence type="ECO:0000256" key="1">
    <source>
        <dbReference type="SAM" id="MobiDB-lite"/>
    </source>
</evidence>
<feature type="region of interest" description="Disordered" evidence="1">
    <location>
        <begin position="1"/>
        <end position="96"/>
    </location>
</feature>
<organism evidence="4 5">
    <name type="scientific">Microbispora maris</name>
    <dbReference type="NCBI Taxonomy" id="3144104"/>
    <lineage>
        <taxon>Bacteria</taxon>
        <taxon>Bacillati</taxon>
        <taxon>Actinomycetota</taxon>
        <taxon>Actinomycetes</taxon>
        <taxon>Streptosporangiales</taxon>
        <taxon>Streptosporangiaceae</taxon>
        <taxon>Microbispora</taxon>
    </lineage>
</organism>
<keyword evidence="5" id="KW-1185">Reference proteome</keyword>
<keyword evidence="2" id="KW-1133">Transmembrane helix</keyword>
<evidence type="ECO:0000256" key="2">
    <source>
        <dbReference type="SAM" id="Phobius"/>
    </source>
</evidence>
<dbReference type="InterPro" id="IPR003583">
    <property type="entry name" value="Hlx-hairpin-Hlx_DNA-bd_motif"/>
</dbReference>
<sequence length="380" mass="38444">MRSKESRGAISGVVVGESRLRGLLRPLDPVPPSVRLRSTPTPPGPPPSFGAPHIVRTGTRPHDPPPGEAEKGPHRASEEFAEGWGGRADGPWRREASDSPEEFAESWEARVGGPGTSPRDARMPGRLTLGRAALGRALPRLDPGMPGLRVLVAAGLLAAIVTGILVWRSRPVAEPIAPPIPAAVVQDLRPAAGSAGGPGTAPGPASHATPDPADGAAPGARAYVAGSAGTAPATPGSPARVVVYVTGKVRDPGVYVLASGSRVADAIEAAGGLRKGAKPGGVNLARRLTDGEQIVAGSPVTAGMGSAPGSAPGMPGAGVVNLNTATAEQLDALPGIGGVIAQRIVDYRDAHGGFQSVDQLKEVPGIGDRKFAEMRDKVSV</sequence>
<dbReference type="PANTHER" id="PTHR21180:SF32">
    <property type="entry name" value="ENDONUCLEASE_EXONUCLEASE_PHOSPHATASE FAMILY DOMAIN-CONTAINING PROTEIN 1"/>
    <property type="match status" value="1"/>
</dbReference>
<dbReference type="InterPro" id="IPR051675">
    <property type="entry name" value="Endo/Exo/Phosphatase_dom_1"/>
</dbReference>
<dbReference type="Pfam" id="PF12836">
    <property type="entry name" value="HHH_3"/>
    <property type="match status" value="1"/>
</dbReference>
<dbReference type="RefSeq" id="WP_346226583.1">
    <property type="nucleotide sequence ID" value="NZ_JBDJAW010000011.1"/>
</dbReference>
<dbReference type="Gene3D" id="3.10.560.10">
    <property type="entry name" value="Outer membrane lipoprotein wza domain like"/>
    <property type="match status" value="1"/>
</dbReference>
<dbReference type="SMART" id="SM00278">
    <property type="entry name" value="HhH1"/>
    <property type="match status" value="2"/>
</dbReference>
<dbReference type="NCBIfam" id="TIGR00426">
    <property type="entry name" value="competence protein ComEA helix-hairpin-helix repeat region"/>
    <property type="match status" value="1"/>
</dbReference>
<dbReference type="SUPFAM" id="SSF47781">
    <property type="entry name" value="RuvA domain 2-like"/>
    <property type="match status" value="1"/>
</dbReference>
<evidence type="ECO:0000313" key="5">
    <source>
        <dbReference type="Proteomes" id="UP001447516"/>
    </source>
</evidence>
<comment type="caution">
    <text evidence="4">The sequence shown here is derived from an EMBL/GenBank/DDBJ whole genome shotgun (WGS) entry which is preliminary data.</text>
</comment>
<evidence type="ECO:0000313" key="4">
    <source>
        <dbReference type="EMBL" id="MEN3536599.1"/>
    </source>
</evidence>
<name>A0ABV0AMT1_9ACTN</name>